<evidence type="ECO:0000259" key="10">
    <source>
        <dbReference type="PROSITE" id="PS50213"/>
    </source>
</evidence>
<feature type="region of interest" description="Disordered" evidence="8">
    <location>
        <begin position="149"/>
        <end position="237"/>
    </location>
</feature>
<keyword evidence="6" id="KW-0472">Membrane</keyword>
<evidence type="ECO:0000256" key="4">
    <source>
        <dbReference type="ARBA" id="ARBA00022622"/>
    </source>
</evidence>
<keyword evidence="7" id="KW-0449">Lipoprotein</keyword>
<evidence type="ECO:0000256" key="9">
    <source>
        <dbReference type="SAM" id="SignalP"/>
    </source>
</evidence>
<dbReference type="PROSITE" id="PS51257">
    <property type="entry name" value="PROKAR_LIPOPROTEIN"/>
    <property type="match status" value="1"/>
</dbReference>
<evidence type="ECO:0000256" key="6">
    <source>
        <dbReference type="ARBA" id="ARBA00023136"/>
    </source>
</evidence>
<dbReference type="Gene3D" id="2.30.180.10">
    <property type="entry name" value="FAS1 domain"/>
    <property type="match status" value="1"/>
</dbReference>
<reference evidence="11 12" key="1">
    <citation type="journal article" date="2023" name="G3 (Bethesda)">
        <title>A chromosome-length genome assembly and annotation of blackberry (Rubus argutus, cv. 'Hillquist').</title>
        <authorList>
            <person name="Bruna T."/>
            <person name="Aryal R."/>
            <person name="Dudchenko O."/>
            <person name="Sargent D.J."/>
            <person name="Mead D."/>
            <person name="Buti M."/>
            <person name="Cavallini A."/>
            <person name="Hytonen T."/>
            <person name="Andres J."/>
            <person name="Pham M."/>
            <person name="Weisz D."/>
            <person name="Mascagni F."/>
            <person name="Usai G."/>
            <person name="Natali L."/>
            <person name="Bassil N."/>
            <person name="Fernandez G.E."/>
            <person name="Lomsadze A."/>
            <person name="Armour M."/>
            <person name="Olukolu B."/>
            <person name="Poorten T."/>
            <person name="Britton C."/>
            <person name="Davik J."/>
            <person name="Ashrafi H."/>
            <person name="Aiden E.L."/>
            <person name="Borodovsky M."/>
            <person name="Worthington M."/>
        </authorList>
    </citation>
    <scope>NUCLEOTIDE SEQUENCE [LARGE SCALE GENOMIC DNA]</scope>
    <source>
        <strain evidence="11">PI 553951</strain>
    </source>
</reference>
<comment type="caution">
    <text evidence="11">The sequence shown here is derived from an EMBL/GenBank/DDBJ whole genome shotgun (WGS) entry which is preliminary data.</text>
</comment>
<comment type="similarity">
    <text evidence="2">Belongs to the fasciclin-like AGP family.</text>
</comment>
<keyword evidence="3" id="KW-1003">Cell membrane</keyword>
<evidence type="ECO:0000313" key="12">
    <source>
        <dbReference type="Proteomes" id="UP001457282"/>
    </source>
</evidence>
<dbReference type="EMBL" id="JBEDUW010000002">
    <property type="protein sequence ID" value="KAK9946182.1"/>
    <property type="molecule type" value="Genomic_DNA"/>
</dbReference>
<accession>A0AAW1YBE5</accession>
<evidence type="ECO:0000256" key="7">
    <source>
        <dbReference type="ARBA" id="ARBA00023288"/>
    </source>
</evidence>
<dbReference type="SUPFAM" id="SSF82153">
    <property type="entry name" value="FAS1 domain"/>
    <property type="match status" value="1"/>
</dbReference>
<dbReference type="GO" id="GO:0098552">
    <property type="term" value="C:side of membrane"/>
    <property type="evidence" value="ECO:0007669"/>
    <property type="project" value="UniProtKB-KW"/>
</dbReference>
<comment type="subcellular location">
    <subcellularLocation>
        <location evidence="1">Cell membrane</location>
        <topology evidence="1">Lipid-anchor</topology>
        <topology evidence="1">GPI-anchor</topology>
    </subcellularLocation>
</comment>
<feature type="compositionally biased region" description="Low complexity" evidence="8">
    <location>
        <begin position="217"/>
        <end position="231"/>
    </location>
</feature>
<dbReference type="PANTHER" id="PTHR32382:SF6">
    <property type="entry name" value="FASCICLIN-LIKE ARABINOGALACTAN PROTEIN 14"/>
    <property type="match status" value="1"/>
</dbReference>
<dbReference type="PROSITE" id="PS50213">
    <property type="entry name" value="FAS1"/>
    <property type="match status" value="1"/>
</dbReference>
<name>A0AAW1YBE5_RUBAR</name>
<gene>
    <name evidence="11" type="ORF">M0R45_011657</name>
</gene>
<dbReference type="PANTHER" id="PTHR32382">
    <property type="entry name" value="FASCICLIN-LIKE ARABINOGALACTAN PROTEIN"/>
    <property type="match status" value="1"/>
</dbReference>
<dbReference type="InterPro" id="IPR033254">
    <property type="entry name" value="Plant_FLA"/>
</dbReference>
<feature type="domain" description="FAS1" evidence="10">
    <location>
        <begin position="26"/>
        <end position="145"/>
    </location>
</feature>
<dbReference type="GO" id="GO:0005886">
    <property type="term" value="C:plasma membrane"/>
    <property type="evidence" value="ECO:0007669"/>
    <property type="project" value="UniProtKB-SubCell"/>
</dbReference>
<feature type="compositionally biased region" description="Basic residues" evidence="8">
    <location>
        <begin position="177"/>
        <end position="189"/>
    </location>
</feature>
<evidence type="ECO:0000313" key="11">
    <source>
        <dbReference type="EMBL" id="KAK9946182.1"/>
    </source>
</evidence>
<proteinExistence type="inferred from homology"/>
<evidence type="ECO:0000256" key="1">
    <source>
        <dbReference type="ARBA" id="ARBA00004609"/>
    </source>
</evidence>
<feature type="chain" id="PRO_5043441574" description="FAS1 domain-containing protein" evidence="9">
    <location>
        <begin position="27"/>
        <end position="256"/>
    </location>
</feature>
<organism evidence="11 12">
    <name type="scientific">Rubus argutus</name>
    <name type="common">Southern blackberry</name>
    <dbReference type="NCBI Taxonomy" id="59490"/>
    <lineage>
        <taxon>Eukaryota</taxon>
        <taxon>Viridiplantae</taxon>
        <taxon>Streptophyta</taxon>
        <taxon>Embryophyta</taxon>
        <taxon>Tracheophyta</taxon>
        <taxon>Spermatophyta</taxon>
        <taxon>Magnoliopsida</taxon>
        <taxon>eudicotyledons</taxon>
        <taxon>Gunneridae</taxon>
        <taxon>Pentapetalae</taxon>
        <taxon>rosids</taxon>
        <taxon>fabids</taxon>
        <taxon>Rosales</taxon>
        <taxon>Rosaceae</taxon>
        <taxon>Rosoideae</taxon>
        <taxon>Rosoideae incertae sedis</taxon>
        <taxon>Rubus</taxon>
    </lineage>
</organism>
<evidence type="ECO:0000256" key="2">
    <source>
        <dbReference type="ARBA" id="ARBA00007843"/>
    </source>
</evidence>
<dbReference type="InterPro" id="IPR000782">
    <property type="entry name" value="FAS1_domain"/>
</dbReference>
<keyword evidence="4" id="KW-0325">Glycoprotein</keyword>
<dbReference type="InterPro" id="IPR036378">
    <property type="entry name" value="FAS1_dom_sf"/>
</dbReference>
<evidence type="ECO:0000256" key="8">
    <source>
        <dbReference type="SAM" id="MobiDB-lite"/>
    </source>
</evidence>
<dbReference type="AlphaFoldDB" id="A0AAW1YBE5"/>
<feature type="signal peptide" evidence="9">
    <location>
        <begin position="1"/>
        <end position="26"/>
    </location>
</feature>
<dbReference type="Pfam" id="PF02469">
    <property type="entry name" value="Fasciclin"/>
    <property type="match status" value="1"/>
</dbReference>
<evidence type="ECO:0000256" key="3">
    <source>
        <dbReference type="ARBA" id="ARBA00022475"/>
    </source>
</evidence>
<keyword evidence="12" id="KW-1185">Reference proteome</keyword>
<sequence length="256" mass="27739">METTKTTASIYFFFILIILSISSCSAFNITKLLGKESDFSTFNKYLSQTKLADQINERSTITVLAVDNGAIGGLPSDDSFVQKSIMSVHVILDYYDKEKLTKLARHNKSATLTSLFQTSGVAQNQQGFIRLSPTNISVLQVSSVIEVPNINASPSPDKAPAPKKGKSPSPSDDTRRESRRRHHGLRRGRRDAPSPSKHKYSTPPKPADDDDDDDMVTSDSPSSTPAPAPSKSDARAPAAEMGVGVVVMGFVSVAFF</sequence>
<protein>
    <recommendedName>
        <fullName evidence="10">FAS1 domain-containing protein</fullName>
    </recommendedName>
</protein>
<keyword evidence="4" id="KW-0336">GPI-anchor</keyword>
<evidence type="ECO:0000256" key="5">
    <source>
        <dbReference type="ARBA" id="ARBA00022729"/>
    </source>
</evidence>
<keyword evidence="5 9" id="KW-0732">Signal</keyword>
<dbReference type="Proteomes" id="UP001457282">
    <property type="component" value="Unassembled WGS sequence"/>
</dbReference>